<dbReference type="EMBL" id="CAJVPU010000853">
    <property type="protein sequence ID" value="CAG8464467.1"/>
    <property type="molecule type" value="Genomic_DNA"/>
</dbReference>
<proteinExistence type="predicted"/>
<sequence>MAWENRAVIRVKLGSNIFDHDPVNGYIVNIKRKFYNTRVLDIKHYQDGTAVLRISRDNYYIGSTARCLEQKLMLRIIQTNGSVIPLELDYIDEIQDINYCYVNAKSPISIYPLFDQYILVTYIHATNTSDNATFMDRGIVVDWFGKNFCQLDFGPSYLFPDTNIWSPNDYITVNIEPRKGFLRLSTVRGTNNFEWVQYNYTGGGYFSLSQSNTVENLNFANLQVSVLPTLSYGYVIIYTNTTHRTLLENGGLYAIFLNYSQKRTSQPFVLHEKSTQNIIFTKLTCSIDYINVSYVCVLTIEQKDLVPVNGTNNTSTITNTSYIKMSFFSTGPWLKSDLIFNLTLTSFRTLPVGGYVLISRNTVFSSAVNFTIHLYDEYDKPSTWEFLQQPIISNLVSSYDILPNNTMLVAQNETTTDWKLLNINLPHLGPFNDSGYGNLHVNLTHPSINSSDLALNSDVIYIIYQEPVSLSDGNLTIIRLTEIITFNYPGGRYCIQIDNNFVKNANFGEPMLGIQQNIWTFETANNESSEQNQESNDIIPTEVGRLGPIERNQFDPTDLTKILISFSIIGTNRSAKMTANEIAKDLDQLIKNKAYTAISIGLTTKYLDETYGLGLH</sequence>
<dbReference type="Proteomes" id="UP000789702">
    <property type="component" value="Unassembled WGS sequence"/>
</dbReference>
<evidence type="ECO:0000313" key="2">
    <source>
        <dbReference type="Proteomes" id="UP000789702"/>
    </source>
</evidence>
<feature type="non-terminal residue" evidence="1">
    <location>
        <position position="616"/>
    </location>
</feature>
<reference evidence="1" key="1">
    <citation type="submission" date="2021-06" db="EMBL/GenBank/DDBJ databases">
        <authorList>
            <person name="Kallberg Y."/>
            <person name="Tangrot J."/>
            <person name="Rosling A."/>
        </authorList>
    </citation>
    <scope>NUCLEOTIDE SEQUENCE</scope>
    <source>
        <strain evidence="1">IL203A</strain>
    </source>
</reference>
<organism evidence="1 2">
    <name type="scientific">Dentiscutata heterogama</name>
    <dbReference type="NCBI Taxonomy" id="1316150"/>
    <lineage>
        <taxon>Eukaryota</taxon>
        <taxon>Fungi</taxon>
        <taxon>Fungi incertae sedis</taxon>
        <taxon>Mucoromycota</taxon>
        <taxon>Glomeromycotina</taxon>
        <taxon>Glomeromycetes</taxon>
        <taxon>Diversisporales</taxon>
        <taxon>Gigasporaceae</taxon>
        <taxon>Dentiscutata</taxon>
    </lineage>
</organism>
<name>A0ACA9KC51_9GLOM</name>
<gene>
    <name evidence="1" type="ORF">DHETER_LOCUS1431</name>
</gene>
<accession>A0ACA9KC51</accession>
<protein>
    <submittedName>
        <fullName evidence="1">9392_t:CDS:1</fullName>
    </submittedName>
</protein>
<evidence type="ECO:0000313" key="1">
    <source>
        <dbReference type="EMBL" id="CAG8464467.1"/>
    </source>
</evidence>
<keyword evidence="2" id="KW-1185">Reference proteome</keyword>
<comment type="caution">
    <text evidence="1">The sequence shown here is derived from an EMBL/GenBank/DDBJ whole genome shotgun (WGS) entry which is preliminary data.</text>
</comment>